<evidence type="ECO:0000256" key="1">
    <source>
        <dbReference type="ARBA" id="ARBA00005466"/>
    </source>
</evidence>
<dbReference type="GO" id="GO:0071949">
    <property type="term" value="F:FAD binding"/>
    <property type="evidence" value="ECO:0007669"/>
    <property type="project" value="InterPro"/>
</dbReference>
<dbReference type="EMBL" id="JAKELL010000132">
    <property type="protein sequence ID" value="KAH8980666.1"/>
    <property type="molecule type" value="Genomic_DNA"/>
</dbReference>
<comment type="similarity">
    <text evidence="1">Belongs to the oxygen-dependent FAD-linked oxidoreductase family.</text>
</comment>
<dbReference type="PANTHER" id="PTHR42973">
    <property type="entry name" value="BINDING OXIDOREDUCTASE, PUTATIVE (AFU_ORTHOLOGUE AFUA_1G17690)-RELATED"/>
    <property type="match status" value="1"/>
</dbReference>
<evidence type="ECO:0000256" key="5">
    <source>
        <dbReference type="SAM" id="SignalP"/>
    </source>
</evidence>
<evidence type="ECO:0000313" key="7">
    <source>
        <dbReference type="EMBL" id="KAH8980666.1"/>
    </source>
</evidence>
<dbReference type="AlphaFoldDB" id="A0AAD4Q8H3"/>
<evidence type="ECO:0000256" key="4">
    <source>
        <dbReference type="ARBA" id="ARBA00023002"/>
    </source>
</evidence>
<dbReference type="Pfam" id="PF01565">
    <property type="entry name" value="FAD_binding_4"/>
    <property type="match status" value="1"/>
</dbReference>
<keyword evidence="4" id="KW-0560">Oxidoreductase</keyword>
<feature type="signal peptide" evidence="5">
    <location>
        <begin position="1"/>
        <end position="22"/>
    </location>
</feature>
<dbReference type="PROSITE" id="PS51387">
    <property type="entry name" value="FAD_PCMH"/>
    <property type="match status" value="1"/>
</dbReference>
<dbReference type="InterPro" id="IPR036318">
    <property type="entry name" value="FAD-bd_PCMH-like_sf"/>
</dbReference>
<dbReference type="PANTHER" id="PTHR42973:SF13">
    <property type="entry name" value="FAD-BINDING PCMH-TYPE DOMAIN-CONTAINING PROTEIN"/>
    <property type="match status" value="1"/>
</dbReference>
<keyword evidence="3" id="KW-0274">FAD</keyword>
<sequence>MLRAAFLGCALILPALFAPALPGRFVAGNVQISLGHDCRHICHGVSRSISPTTQVFSPDIAHWVNSSSQISACSARPGTAEDLGSIVRELGLTRTPFAIKGSGHNANPGFSSTPGVHISMARFRDIVLNEEEGTVEIGAGLTWTDVYSYLVPEGLNVVGGRMDGVGVSGFTLGGGYSWKTNQYGLTIDTVTAFELVLPNGHVRKVTEEDEDLWFALRGIVTKYTLKTHKQTDVWGAVLDFKGDQIEPAYTAFARWLFVDHDHKGAQMGAITYSKGTVGFQLVLFYDGPEPPSCLYVVKATIDDVKTLGDKLGEKDEDALIVFNLGAIESDIFTHGGPSVYPPDPSRTILPSSVFVEWNDESLDKDGLSASISKAGIYDGQDLKHAAHYTNLALYGTPLEMMYGKKVKRLREINKKYDPFRVMDLTGGFRL</sequence>
<dbReference type="Gene3D" id="3.30.465.10">
    <property type="match status" value="1"/>
</dbReference>
<accession>A0AAD4Q8H3</accession>
<dbReference type="InterPro" id="IPR050416">
    <property type="entry name" value="FAD-linked_Oxidoreductase"/>
</dbReference>
<dbReference type="InterPro" id="IPR006094">
    <property type="entry name" value="Oxid_FAD_bind_N"/>
</dbReference>
<evidence type="ECO:0000259" key="6">
    <source>
        <dbReference type="PROSITE" id="PS51387"/>
    </source>
</evidence>
<dbReference type="InterPro" id="IPR016166">
    <property type="entry name" value="FAD-bd_PCMH"/>
</dbReference>
<comment type="caution">
    <text evidence="7">The sequence shown here is derived from an EMBL/GenBank/DDBJ whole genome shotgun (WGS) entry which is preliminary data.</text>
</comment>
<feature type="chain" id="PRO_5042166626" evidence="5">
    <location>
        <begin position="23"/>
        <end position="430"/>
    </location>
</feature>
<protein>
    <submittedName>
        <fullName evidence="7">FAD-binding domain-containing protein</fullName>
    </submittedName>
</protein>
<gene>
    <name evidence="7" type="ORF">EDB92DRAFT_1953817</name>
</gene>
<organism evidence="7 8">
    <name type="scientific">Lactarius akahatsu</name>
    <dbReference type="NCBI Taxonomy" id="416441"/>
    <lineage>
        <taxon>Eukaryota</taxon>
        <taxon>Fungi</taxon>
        <taxon>Dikarya</taxon>
        <taxon>Basidiomycota</taxon>
        <taxon>Agaricomycotina</taxon>
        <taxon>Agaricomycetes</taxon>
        <taxon>Russulales</taxon>
        <taxon>Russulaceae</taxon>
        <taxon>Lactarius</taxon>
    </lineage>
</organism>
<keyword evidence="5" id="KW-0732">Signal</keyword>
<evidence type="ECO:0000256" key="2">
    <source>
        <dbReference type="ARBA" id="ARBA00022630"/>
    </source>
</evidence>
<evidence type="ECO:0000313" key="8">
    <source>
        <dbReference type="Proteomes" id="UP001201163"/>
    </source>
</evidence>
<proteinExistence type="inferred from homology"/>
<feature type="domain" description="FAD-binding PCMH-type" evidence="6">
    <location>
        <begin position="56"/>
        <end position="230"/>
    </location>
</feature>
<reference evidence="7" key="1">
    <citation type="submission" date="2022-01" db="EMBL/GenBank/DDBJ databases">
        <title>Comparative genomics reveals a dynamic genome evolution in the ectomycorrhizal milk-cap (Lactarius) mushrooms.</title>
        <authorList>
            <consortium name="DOE Joint Genome Institute"/>
            <person name="Lebreton A."/>
            <person name="Tang N."/>
            <person name="Kuo A."/>
            <person name="LaButti K."/>
            <person name="Drula E."/>
            <person name="Barry K."/>
            <person name="Clum A."/>
            <person name="Lipzen A."/>
            <person name="Mousain D."/>
            <person name="Ng V."/>
            <person name="Wang R."/>
            <person name="Wang X."/>
            <person name="Dai Y."/>
            <person name="Henrissat B."/>
            <person name="Grigoriev I.V."/>
            <person name="Guerin-Laguette A."/>
            <person name="Yu F."/>
            <person name="Martin F.M."/>
        </authorList>
    </citation>
    <scope>NUCLEOTIDE SEQUENCE</scope>
    <source>
        <strain evidence="7">QP</strain>
    </source>
</reference>
<name>A0AAD4Q8H3_9AGAM</name>
<evidence type="ECO:0000256" key="3">
    <source>
        <dbReference type="ARBA" id="ARBA00022827"/>
    </source>
</evidence>
<keyword evidence="2" id="KW-0285">Flavoprotein</keyword>
<dbReference type="GO" id="GO:0016491">
    <property type="term" value="F:oxidoreductase activity"/>
    <property type="evidence" value="ECO:0007669"/>
    <property type="project" value="UniProtKB-KW"/>
</dbReference>
<dbReference type="SUPFAM" id="SSF56176">
    <property type="entry name" value="FAD-binding/transporter-associated domain-like"/>
    <property type="match status" value="1"/>
</dbReference>
<dbReference type="Proteomes" id="UP001201163">
    <property type="component" value="Unassembled WGS sequence"/>
</dbReference>
<dbReference type="InterPro" id="IPR016169">
    <property type="entry name" value="FAD-bd_PCMH_sub2"/>
</dbReference>
<keyword evidence="8" id="KW-1185">Reference proteome</keyword>